<evidence type="ECO:0000256" key="3">
    <source>
        <dbReference type="ARBA" id="ARBA00022475"/>
    </source>
</evidence>
<dbReference type="PANTHER" id="PTHR34184">
    <property type="entry name" value="UPF0718 PROTEIN YCGR"/>
    <property type="match status" value="1"/>
</dbReference>
<comment type="caution">
    <text evidence="9">The sequence shown here is derived from an EMBL/GenBank/DDBJ whole genome shotgun (WGS) entry which is preliminary data.</text>
</comment>
<evidence type="ECO:0000256" key="1">
    <source>
        <dbReference type="ARBA" id="ARBA00004651"/>
    </source>
</evidence>
<dbReference type="EMBL" id="PKUR01000001">
    <property type="protein sequence ID" value="PLW87612.1"/>
    <property type="molecule type" value="Genomic_DNA"/>
</dbReference>
<accession>A0AAP8MH01</accession>
<comment type="subcellular location">
    <subcellularLocation>
        <location evidence="1">Cell membrane</location>
        <topology evidence="1">Multi-pass membrane protein</topology>
    </subcellularLocation>
</comment>
<evidence type="ECO:0000256" key="6">
    <source>
        <dbReference type="ARBA" id="ARBA00023136"/>
    </source>
</evidence>
<dbReference type="InterPro" id="IPR052923">
    <property type="entry name" value="UPF0718"/>
</dbReference>
<protein>
    <submittedName>
        <fullName evidence="9">ATPase</fullName>
    </submittedName>
</protein>
<evidence type="ECO:0000256" key="8">
    <source>
        <dbReference type="SAM" id="Phobius"/>
    </source>
</evidence>
<dbReference type="Proteomes" id="UP000235162">
    <property type="component" value="Unassembled WGS sequence"/>
</dbReference>
<feature type="transmembrane region" description="Helical" evidence="8">
    <location>
        <begin position="275"/>
        <end position="295"/>
    </location>
</feature>
<dbReference type="InterPro" id="IPR005524">
    <property type="entry name" value="DUF318"/>
</dbReference>
<feature type="transmembrane region" description="Helical" evidence="8">
    <location>
        <begin position="161"/>
        <end position="194"/>
    </location>
</feature>
<comment type="similarity">
    <text evidence="2">Belongs to the UPF0718 family.</text>
</comment>
<evidence type="ECO:0000313" key="9">
    <source>
        <dbReference type="EMBL" id="PLW87612.1"/>
    </source>
</evidence>
<keyword evidence="4 8" id="KW-0812">Transmembrane</keyword>
<keyword evidence="5 8" id="KW-1133">Transmembrane helix</keyword>
<keyword evidence="6 8" id="KW-0472">Membrane</keyword>
<keyword evidence="3" id="KW-1003">Cell membrane</keyword>
<sequence length="368" mass="39664">MSTHAEHDSCCGSASDNPDVNSPATEAVDPCCEAPARRDYFLWACLTIVTAAYVWGAFNPHDHSSVIGVFSGGVFELFNAIWWGIALGIIFVGLLSRIPRELVMGVLGRDTGVRGLFRATLAGVFLDLCSHGILAVGMKLYERGASTGQVMAFLLASPWNSFSLTLILFGLIGVGWTLLFIGLSLVIGIITGLIFEQLTRRGTLPANPWRETLGEERPVGEMWAELRGDMHFSAAGTVDLLKEGVAGSRVVIRWSMFGLILAGLIRALVPEDAFAAWFGATFAGLWLTLLATTIIEVCSEGATPIAADLMNRAQAPGNAFTFLMAGVATDYTEVMSIKDTTRSWKIALFLPLITVPQVMVIGYVLNNL</sequence>
<reference evidence="9 10" key="1">
    <citation type="submission" date="2018-01" db="EMBL/GenBank/DDBJ databases">
        <title>The draft genome sequence of Halioglobus japonicus S1-36.</title>
        <authorList>
            <person name="Du Z.-J."/>
            <person name="Shi M.-J."/>
        </authorList>
    </citation>
    <scope>NUCLEOTIDE SEQUENCE [LARGE SCALE GENOMIC DNA]</scope>
    <source>
        <strain evidence="9 10">S1-36</strain>
    </source>
</reference>
<dbReference type="GO" id="GO:0005886">
    <property type="term" value="C:plasma membrane"/>
    <property type="evidence" value="ECO:0007669"/>
    <property type="project" value="UniProtKB-SubCell"/>
</dbReference>
<gene>
    <name evidence="9" type="ORF">C0029_03260</name>
</gene>
<feature type="transmembrane region" description="Helical" evidence="8">
    <location>
        <begin position="250"/>
        <end position="269"/>
    </location>
</feature>
<evidence type="ECO:0000256" key="4">
    <source>
        <dbReference type="ARBA" id="ARBA00022692"/>
    </source>
</evidence>
<dbReference type="RefSeq" id="WP_084200346.1">
    <property type="nucleotide sequence ID" value="NZ_BMYL01000001.1"/>
</dbReference>
<evidence type="ECO:0000256" key="5">
    <source>
        <dbReference type="ARBA" id="ARBA00022989"/>
    </source>
</evidence>
<evidence type="ECO:0000256" key="7">
    <source>
        <dbReference type="SAM" id="MobiDB-lite"/>
    </source>
</evidence>
<feature type="compositionally biased region" description="Polar residues" evidence="7">
    <location>
        <begin position="12"/>
        <end position="23"/>
    </location>
</feature>
<evidence type="ECO:0000256" key="2">
    <source>
        <dbReference type="ARBA" id="ARBA00006386"/>
    </source>
</evidence>
<dbReference type="AlphaFoldDB" id="A0AAP8MH01"/>
<dbReference type="Pfam" id="PF03773">
    <property type="entry name" value="ArsP_1"/>
    <property type="match status" value="1"/>
</dbReference>
<organism evidence="9 10">
    <name type="scientific">Halioglobus japonicus</name>
    <dbReference type="NCBI Taxonomy" id="930805"/>
    <lineage>
        <taxon>Bacteria</taxon>
        <taxon>Pseudomonadati</taxon>
        <taxon>Pseudomonadota</taxon>
        <taxon>Gammaproteobacteria</taxon>
        <taxon>Cellvibrionales</taxon>
        <taxon>Halieaceae</taxon>
        <taxon>Halioglobus</taxon>
    </lineage>
</organism>
<feature type="transmembrane region" description="Helical" evidence="8">
    <location>
        <begin position="346"/>
        <end position="365"/>
    </location>
</feature>
<keyword evidence="10" id="KW-1185">Reference proteome</keyword>
<feature type="region of interest" description="Disordered" evidence="7">
    <location>
        <begin position="1"/>
        <end position="23"/>
    </location>
</feature>
<dbReference type="PANTHER" id="PTHR34184:SF4">
    <property type="entry name" value="UPF0718 PROTEIN YCGR"/>
    <property type="match status" value="1"/>
</dbReference>
<feature type="transmembrane region" description="Helical" evidence="8">
    <location>
        <begin position="116"/>
        <end position="141"/>
    </location>
</feature>
<feature type="transmembrane region" description="Helical" evidence="8">
    <location>
        <begin position="40"/>
        <end position="58"/>
    </location>
</feature>
<feature type="transmembrane region" description="Helical" evidence="8">
    <location>
        <begin position="78"/>
        <end position="95"/>
    </location>
</feature>
<proteinExistence type="inferred from homology"/>
<evidence type="ECO:0000313" key="10">
    <source>
        <dbReference type="Proteomes" id="UP000235162"/>
    </source>
</evidence>
<name>A0AAP8MH01_9GAMM</name>
<dbReference type="KEGG" id="hja:BST95_14925"/>